<dbReference type="GO" id="GO:0016787">
    <property type="term" value="F:hydrolase activity"/>
    <property type="evidence" value="ECO:0007669"/>
    <property type="project" value="UniProtKB-KW"/>
</dbReference>
<dbReference type="Gene3D" id="3.40.50.1820">
    <property type="entry name" value="alpha/beta hydrolase"/>
    <property type="match status" value="1"/>
</dbReference>
<dbReference type="PANTHER" id="PTHR43248">
    <property type="entry name" value="2-SUCCINYL-6-HYDROXY-2,4-CYCLOHEXADIENE-1-CARBOXYLATE SYNTHASE"/>
    <property type="match status" value="1"/>
</dbReference>
<evidence type="ECO:0000256" key="3">
    <source>
        <dbReference type="SAM" id="MobiDB-lite"/>
    </source>
</evidence>
<feature type="domain" description="AB hydrolase-1" evidence="4">
    <location>
        <begin position="223"/>
        <end position="404"/>
    </location>
</feature>
<protein>
    <submittedName>
        <fullName evidence="6">Alpha/beta fold hydrolase</fullName>
    </submittedName>
</protein>
<keyword evidence="7" id="KW-1185">Reference proteome</keyword>
<evidence type="ECO:0000256" key="1">
    <source>
        <dbReference type="ARBA" id="ARBA00010088"/>
    </source>
</evidence>
<dbReference type="Pfam" id="PF08386">
    <property type="entry name" value="Abhydrolase_4"/>
    <property type="match status" value="1"/>
</dbReference>
<reference evidence="6 7" key="1">
    <citation type="submission" date="2017-09" db="EMBL/GenBank/DDBJ databases">
        <authorList>
            <person name="Lee N."/>
            <person name="Cho B.-K."/>
        </authorList>
    </citation>
    <scope>NUCLEOTIDE SEQUENCE [LARGE SCALE GENOMIC DNA]</scope>
    <source>
        <strain evidence="6 7">ATCC 12853</strain>
    </source>
</reference>
<feature type="region of interest" description="Disordered" evidence="3">
    <location>
        <begin position="1"/>
        <end position="74"/>
    </location>
</feature>
<name>A0A5J6GMH0_STRKN</name>
<feature type="compositionally biased region" description="Basic and acidic residues" evidence="3">
    <location>
        <begin position="48"/>
        <end position="57"/>
    </location>
</feature>
<dbReference type="Proteomes" id="UP000325529">
    <property type="component" value="Chromosome"/>
</dbReference>
<feature type="compositionally biased region" description="Basic residues" evidence="3">
    <location>
        <begin position="1"/>
        <end position="33"/>
    </location>
</feature>
<comment type="similarity">
    <text evidence="1">Belongs to the peptidase S33 family.</text>
</comment>
<gene>
    <name evidence="6" type="ORF">CP970_39850</name>
</gene>
<evidence type="ECO:0000259" key="4">
    <source>
        <dbReference type="Pfam" id="PF00561"/>
    </source>
</evidence>
<evidence type="ECO:0000256" key="2">
    <source>
        <dbReference type="ARBA" id="ARBA00022801"/>
    </source>
</evidence>
<dbReference type="InterPro" id="IPR029058">
    <property type="entry name" value="AB_hydrolase_fold"/>
</dbReference>
<dbReference type="InterPro" id="IPR013595">
    <property type="entry name" value="Pept_S33_TAP-like_C"/>
</dbReference>
<proteinExistence type="inferred from homology"/>
<dbReference type="EMBL" id="CP023699">
    <property type="protein sequence ID" value="QEU96273.1"/>
    <property type="molecule type" value="Genomic_DNA"/>
</dbReference>
<dbReference type="InterPro" id="IPR051601">
    <property type="entry name" value="Serine_prot/Carboxylest_S33"/>
</dbReference>
<feature type="domain" description="Peptidase S33 tripeptidyl aminopeptidase-like C-terminal" evidence="5">
    <location>
        <begin position="532"/>
        <end position="628"/>
    </location>
</feature>
<dbReference type="PANTHER" id="PTHR43248:SF30">
    <property type="entry name" value="AB HYDROLASE-1 DOMAIN-CONTAINING PROTEIN"/>
    <property type="match status" value="1"/>
</dbReference>
<dbReference type="Pfam" id="PF00561">
    <property type="entry name" value="Abhydrolase_1"/>
    <property type="match status" value="1"/>
</dbReference>
<dbReference type="KEGG" id="ska:CP970_39850"/>
<sequence length="634" mass="68210">MDPRRRPLPRHRGGPGTRRGRPHLPRRHRGRGVHRADRRPGPRRTRPARLDEDDRGGPARTRPQVRPGLEHPPRRAGLAAARTLRGGHAADRALVCRAARLVGAAARPRTRQRGRLGRRTGGGVRRGHIAAGATRIRGVAAGFLAATLLGPLVAPAPAQAARAAEPAGQRPVVWTPCAAAAADDPVRCATVTVPVDWADPGGPTLDIAVARRPATAPDRRVGPLLYQPGAAASGVDAVVHNPQLFSAGTTERFDLIGVDPRGTGRSHPVLCDAAAYPADAGTVPATPAAYSRAVEAQKAFVANCRAQTGPVFDHMDARSVARDLDAVRAALGERRLSYYGDSYGTLVGQAYAELFPTRLRAAVWDSNMDHTTDVSRWVAERSAAVEDSFQGFFSWCDRAPSCAQRAGGSARWYDRLRGRAERGELTVTLPGTPPFALDGYLLGTQVAFSFFQRRWPELSRCLGEVDANRPGCLFDGSAAEVPSVPPGKIHYPQSASFCADHRMPVRGFADLVRLRELALANAPHSRLTALAWSGVTDCLGRQDDEVKNPQQPLRLDARAPTILLTNSRHDPSTPHGWARKVSAQAGSRARLLTYEGWGHGNYWVSGCISERVDRYLATSALPPRGASCPAVPEP</sequence>
<dbReference type="InterPro" id="IPR000073">
    <property type="entry name" value="AB_hydrolase_1"/>
</dbReference>
<evidence type="ECO:0000313" key="6">
    <source>
        <dbReference type="EMBL" id="QEU96273.1"/>
    </source>
</evidence>
<keyword evidence="2 6" id="KW-0378">Hydrolase</keyword>
<organism evidence="6 7">
    <name type="scientific">Streptomyces kanamyceticus</name>
    <dbReference type="NCBI Taxonomy" id="1967"/>
    <lineage>
        <taxon>Bacteria</taxon>
        <taxon>Bacillati</taxon>
        <taxon>Actinomycetota</taxon>
        <taxon>Actinomycetes</taxon>
        <taxon>Kitasatosporales</taxon>
        <taxon>Streptomycetaceae</taxon>
        <taxon>Streptomyces</taxon>
    </lineage>
</organism>
<evidence type="ECO:0000313" key="7">
    <source>
        <dbReference type="Proteomes" id="UP000325529"/>
    </source>
</evidence>
<dbReference type="OrthoDB" id="3930934at2"/>
<accession>A0A5J6GMH0</accession>
<dbReference type="SUPFAM" id="SSF53474">
    <property type="entry name" value="alpha/beta-Hydrolases"/>
    <property type="match status" value="1"/>
</dbReference>
<evidence type="ECO:0000259" key="5">
    <source>
        <dbReference type="Pfam" id="PF08386"/>
    </source>
</evidence>
<dbReference type="AlphaFoldDB" id="A0A5J6GMH0"/>